<feature type="domain" description="Methyltransferase type 12" evidence="1">
    <location>
        <begin position="52"/>
        <end position="149"/>
    </location>
</feature>
<dbReference type="InterPro" id="IPR013217">
    <property type="entry name" value="Methyltransf_12"/>
</dbReference>
<dbReference type="CDD" id="cd02440">
    <property type="entry name" value="AdoMet_MTases"/>
    <property type="match status" value="1"/>
</dbReference>
<evidence type="ECO:0000313" key="2">
    <source>
        <dbReference type="EMBL" id="GLZ78723.1"/>
    </source>
</evidence>
<sequence>MTHQHQPHEHHEQQPIDWAAEAARLLESAQANADFYDEAAALVLTPDDTLVVDFACGGAGMAHAMRTASGPGTRVVAVDKEAGTFAEAAAHLPDVEFATGLFEDGAEKLLAAIGGPADLIWCAHSVHHAQDGQAAVDTLASLLKPGGRLVLVEGGLSPRYLPYDLGVGRPGLEEGLAVAKYRRMAGIDHHVRMRYGWPVALRHAGLTEVTSRTILTDKPAPLSEVDLARVLGTLIRQVDWNREFLPPEDVEVWDRLLNADDELWLGNRADVYNLDARTLHLGRRPG</sequence>
<gene>
    <name evidence="2" type="ORF">Afil01_35300</name>
</gene>
<dbReference type="RefSeq" id="WP_285663869.1">
    <property type="nucleotide sequence ID" value="NZ_BSTX01000002.1"/>
</dbReference>
<protein>
    <recommendedName>
        <fullName evidence="1">Methyltransferase type 12 domain-containing protein</fullName>
    </recommendedName>
</protein>
<dbReference type="AlphaFoldDB" id="A0A9W6SM18"/>
<organism evidence="2 3">
    <name type="scientific">Actinorhabdospora filicis</name>
    <dbReference type="NCBI Taxonomy" id="1785913"/>
    <lineage>
        <taxon>Bacteria</taxon>
        <taxon>Bacillati</taxon>
        <taxon>Actinomycetota</taxon>
        <taxon>Actinomycetes</taxon>
        <taxon>Micromonosporales</taxon>
        <taxon>Micromonosporaceae</taxon>
        <taxon>Actinorhabdospora</taxon>
    </lineage>
</organism>
<proteinExistence type="predicted"/>
<comment type="caution">
    <text evidence="2">The sequence shown here is derived from an EMBL/GenBank/DDBJ whole genome shotgun (WGS) entry which is preliminary data.</text>
</comment>
<evidence type="ECO:0000313" key="3">
    <source>
        <dbReference type="Proteomes" id="UP001165079"/>
    </source>
</evidence>
<evidence type="ECO:0000259" key="1">
    <source>
        <dbReference type="Pfam" id="PF08242"/>
    </source>
</evidence>
<dbReference type="EMBL" id="BSTX01000002">
    <property type="protein sequence ID" value="GLZ78723.1"/>
    <property type="molecule type" value="Genomic_DNA"/>
</dbReference>
<dbReference type="InterPro" id="IPR029063">
    <property type="entry name" value="SAM-dependent_MTases_sf"/>
</dbReference>
<dbReference type="Gene3D" id="3.40.50.150">
    <property type="entry name" value="Vaccinia Virus protein VP39"/>
    <property type="match status" value="1"/>
</dbReference>
<dbReference type="PANTHER" id="PTHR43861">
    <property type="entry name" value="TRANS-ACONITATE 2-METHYLTRANSFERASE-RELATED"/>
    <property type="match status" value="1"/>
</dbReference>
<keyword evidence="3" id="KW-1185">Reference proteome</keyword>
<dbReference type="Proteomes" id="UP001165079">
    <property type="component" value="Unassembled WGS sequence"/>
</dbReference>
<accession>A0A9W6SM18</accession>
<reference evidence="2" key="1">
    <citation type="submission" date="2023-03" db="EMBL/GenBank/DDBJ databases">
        <title>Actinorhabdospora filicis NBRC 111898.</title>
        <authorList>
            <person name="Ichikawa N."/>
            <person name="Sato H."/>
            <person name="Tonouchi N."/>
        </authorList>
    </citation>
    <scope>NUCLEOTIDE SEQUENCE</scope>
    <source>
        <strain evidence="2">NBRC 111898</strain>
    </source>
</reference>
<dbReference type="SUPFAM" id="SSF53335">
    <property type="entry name" value="S-adenosyl-L-methionine-dependent methyltransferases"/>
    <property type="match status" value="1"/>
</dbReference>
<name>A0A9W6SM18_9ACTN</name>
<dbReference type="Pfam" id="PF08242">
    <property type="entry name" value="Methyltransf_12"/>
    <property type="match status" value="1"/>
</dbReference>